<dbReference type="AlphaFoldDB" id="A0A8C1RDZ1"/>
<accession>A0A8C1RDZ1</accession>
<keyword evidence="2" id="KW-1185">Reference proteome</keyword>
<dbReference type="Ensembl" id="ENSCCRT00010119004.1">
    <property type="protein sequence ID" value="ENSCCRP00010107009.1"/>
    <property type="gene ID" value="ENSCCRG00010047201.1"/>
</dbReference>
<reference evidence="1" key="2">
    <citation type="submission" date="2025-09" db="UniProtKB">
        <authorList>
            <consortium name="Ensembl"/>
        </authorList>
    </citation>
    <scope>IDENTIFICATION</scope>
</reference>
<proteinExistence type="predicted"/>
<name>A0A8C1RDZ1_CYPCA</name>
<reference evidence="1" key="1">
    <citation type="submission" date="2025-08" db="UniProtKB">
        <authorList>
            <consortium name="Ensembl"/>
        </authorList>
    </citation>
    <scope>IDENTIFICATION</scope>
</reference>
<organism evidence="1 2">
    <name type="scientific">Cyprinus carpio</name>
    <name type="common">Common carp</name>
    <dbReference type="NCBI Taxonomy" id="7962"/>
    <lineage>
        <taxon>Eukaryota</taxon>
        <taxon>Metazoa</taxon>
        <taxon>Chordata</taxon>
        <taxon>Craniata</taxon>
        <taxon>Vertebrata</taxon>
        <taxon>Euteleostomi</taxon>
        <taxon>Actinopterygii</taxon>
        <taxon>Neopterygii</taxon>
        <taxon>Teleostei</taxon>
        <taxon>Ostariophysi</taxon>
        <taxon>Cypriniformes</taxon>
        <taxon>Cyprinidae</taxon>
        <taxon>Cyprininae</taxon>
        <taxon>Cyprinus</taxon>
    </lineage>
</organism>
<evidence type="ECO:0000313" key="1">
    <source>
        <dbReference type="Ensembl" id="ENSCCRP00010107009.1"/>
    </source>
</evidence>
<evidence type="ECO:0000313" key="2">
    <source>
        <dbReference type="Proteomes" id="UP000694427"/>
    </source>
</evidence>
<dbReference type="Proteomes" id="UP000694427">
    <property type="component" value="Unplaced"/>
</dbReference>
<protein>
    <submittedName>
        <fullName evidence="1">Uncharacterized protein</fullName>
    </submittedName>
</protein>
<sequence>SLLNILMIFEHRDKKLFGELIDELNKAVKSFSERAEVRLTKLQHIKLINFCRLCEVSGRSDAKFEHFRIEKKLRNLNMYNKKPANLLHGPSLLPDFLKNLIKCLNVLRLHLAKSC</sequence>